<evidence type="ECO:0000256" key="9">
    <source>
        <dbReference type="ARBA" id="ARBA00023004"/>
    </source>
</evidence>
<keyword evidence="7" id="KW-0249">Electron transport</keyword>
<evidence type="ECO:0000256" key="2">
    <source>
        <dbReference type="ARBA" id="ARBA00004141"/>
    </source>
</evidence>
<keyword evidence="3" id="KW-0813">Transport</keyword>
<keyword evidence="5 12" id="KW-0812">Transmembrane</keyword>
<dbReference type="PROSITE" id="PS50939">
    <property type="entry name" value="CYTOCHROME_B561"/>
    <property type="match status" value="1"/>
</dbReference>
<dbReference type="GO" id="GO:0046872">
    <property type="term" value="F:metal ion binding"/>
    <property type="evidence" value="ECO:0007669"/>
    <property type="project" value="UniProtKB-KW"/>
</dbReference>
<dbReference type="GO" id="GO:0016491">
    <property type="term" value="F:oxidoreductase activity"/>
    <property type="evidence" value="ECO:0007669"/>
    <property type="project" value="InterPro"/>
</dbReference>
<comment type="cofactor">
    <cofactor evidence="1">
        <name>heme b</name>
        <dbReference type="ChEBI" id="CHEBI:60344"/>
    </cofactor>
</comment>
<evidence type="ECO:0000256" key="8">
    <source>
        <dbReference type="ARBA" id="ARBA00022989"/>
    </source>
</evidence>
<feature type="region of interest" description="Disordered" evidence="11">
    <location>
        <begin position="192"/>
        <end position="214"/>
    </location>
</feature>
<evidence type="ECO:0000313" key="14">
    <source>
        <dbReference type="Proteomes" id="UP000887540"/>
    </source>
</evidence>
<dbReference type="Proteomes" id="UP000887540">
    <property type="component" value="Unplaced"/>
</dbReference>
<evidence type="ECO:0000256" key="1">
    <source>
        <dbReference type="ARBA" id="ARBA00001970"/>
    </source>
</evidence>
<evidence type="ECO:0000313" key="15">
    <source>
        <dbReference type="WBParaSite" id="ACRNAN_Path_24.g89.t1"/>
    </source>
</evidence>
<dbReference type="InterPro" id="IPR006593">
    <property type="entry name" value="Cyt_b561/ferric_Rdtase_TM"/>
</dbReference>
<dbReference type="WBParaSite" id="ACRNAN_Path_24.g89.t1">
    <property type="protein sequence ID" value="ACRNAN_Path_24.g89.t1"/>
    <property type="gene ID" value="ACRNAN_Path_24.g89"/>
</dbReference>
<reference evidence="15" key="1">
    <citation type="submission" date="2022-11" db="UniProtKB">
        <authorList>
            <consortium name="WormBaseParasite"/>
        </authorList>
    </citation>
    <scope>IDENTIFICATION</scope>
</reference>
<dbReference type="PANTHER" id="PTHR10106:SF0">
    <property type="entry name" value="LD36721P"/>
    <property type="match status" value="1"/>
</dbReference>
<dbReference type="FunFam" id="1.20.120.1770:FF:000001">
    <property type="entry name" value="Cytochrome b reductase 1"/>
    <property type="match status" value="1"/>
</dbReference>
<dbReference type="InterPro" id="IPR043205">
    <property type="entry name" value="CYB561/CYBRD1-like"/>
</dbReference>
<evidence type="ECO:0000256" key="6">
    <source>
        <dbReference type="ARBA" id="ARBA00022723"/>
    </source>
</evidence>
<evidence type="ECO:0000256" key="3">
    <source>
        <dbReference type="ARBA" id="ARBA00022448"/>
    </source>
</evidence>
<evidence type="ECO:0000259" key="13">
    <source>
        <dbReference type="PROSITE" id="PS50939"/>
    </source>
</evidence>
<dbReference type="Gene3D" id="1.20.120.1770">
    <property type="match status" value="1"/>
</dbReference>
<keyword evidence="8 12" id="KW-1133">Transmembrane helix</keyword>
<evidence type="ECO:0000256" key="11">
    <source>
        <dbReference type="SAM" id="MobiDB-lite"/>
    </source>
</evidence>
<evidence type="ECO:0000256" key="12">
    <source>
        <dbReference type="SAM" id="Phobius"/>
    </source>
</evidence>
<protein>
    <submittedName>
        <fullName evidence="15">Cytochrome b561 domain-containing protein</fullName>
    </submittedName>
</protein>
<evidence type="ECO:0000256" key="7">
    <source>
        <dbReference type="ARBA" id="ARBA00022982"/>
    </source>
</evidence>
<comment type="subcellular location">
    <subcellularLocation>
        <location evidence="2">Membrane</location>
        <topology evidence="2">Multi-pass membrane protein</topology>
    </subcellularLocation>
</comment>
<keyword evidence="14" id="KW-1185">Reference proteome</keyword>
<accession>A0A914C419</accession>
<sequence length="214" mass="24240">MSLGMLYLNGEAILVYRGFRWAEKYRTKMVHLSLQAGAFLIALFGLKAAWDSHVLNKNPTTGQLDPIPNFYSLHSWIGISTLSLFFFQFLFGFVVFFCPGAPLAVRKKAMPLHRSIGMIIFVLSLGSALLGISERAAWKMTCWTKDHEMCSEMLITNFFGIILVCYACGVIILVSYSPWQRLPLPSEEMHVSQNDDDYGSDTAPFINNRRHDDD</sequence>
<dbReference type="SMART" id="SM00665">
    <property type="entry name" value="B561"/>
    <property type="match status" value="1"/>
</dbReference>
<dbReference type="PANTHER" id="PTHR10106">
    <property type="entry name" value="CYTOCHROME B561-RELATED"/>
    <property type="match status" value="1"/>
</dbReference>
<proteinExistence type="predicted"/>
<organism evidence="14 15">
    <name type="scientific">Acrobeloides nanus</name>
    <dbReference type="NCBI Taxonomy" id="290746"/>
    <lineage>
        <taxon>Eukaryota</taxon>
        <taxon>Metazoa</taxon>
        <taxon>Ecdysozoa</taxon>
        <taxon>Nematoda</taxon>
        <taxon>Chromadorea</taxon>
        <taxon>Rhabditida</taxon>
        <taxon>Tylenchina</taxon>
        <taxon>Cephalobomorpha</taxon>
        <taxon>Cephaloboidea</taxon>
        <taxon>Cephalobidae</taxon>
        <taxon>Acrobeloides</taxon>
    </lineage>
</organism>
<feature type="transmembrane region" description="Helical" evidence="12">
    <location>
        <begin position="76"/>
        <end position="104"/>
    </location>
</feature>
<evidence type="ECO:0000256" key="5">
    <source>
        <dbReference type="ARBA" id="ARBA00022692"/>
    </source>
</evidence>
<dbReference type="GO" id="GO:0016020">
    <property type="term" value="C:membrane"/>
    <property type="evidence" value="ECO:0007669"/>
    <property type="project" value="UniProtKB-SubCell"/>
</dbReference>
<keyword evidence="10 12" id="KW-0472">Membrane</keyword>
<keyword evidence="6" id="KW-0479">Metal-binding</keyword>
<keyword evidence="9" id="KW-0408">Iron</keyword>
<dbReference type="AlphaFoldDB" id="A0A914C419"/>
<feature type="transmembrane region" description="Helical" evidence="12">
    <location>
        <begin position="153"/>
        <end position="176"/>
    </location>
</feature>
<dbReference type="Pfam" id="PF03188">
    <property type="entry name" value="Cytochrom_B561"/>
    <property type="match status" value="1"/>
</dbReference>
<keyword evidence="4" id="KW-0349">Heme</keyword>
<feature type="domain" description="Cytochrome b561" evidence="13">
    <location>
        <begin position="1"/>
        <end position="175"/>
    </location>
</feature>
<evidence type="ECO:0000256" key="4">
    <source>
        <dbReference type="ARBA" id="ARBA00022617"/>
    </source>
</evidence>
<feature type="transmembrane region" description="Helical" evidence="12">
    <location>
        <begin position="29"/>
        <end position="50"/>
    </location>
</feature>
<name>A0A914C419_9BILA</name>
<feature type="transmembrane region" description="Helical" evidence="12">
    <location>
        <begin position="116"/>
        <end position="133"/>
    </location>
</feature>
<evidence type="ECO:0000256" key="10">
    <source>
        <dbReference type="ARBA" id="ARBA00023136"/>
    </source>
</evidence>